<keyword evidence="2" id="KW-1185">Reference proteome</keyword>
<organism evidence="1 2">
    <name type="scientific">Sulfidibacter corallicola</name>
    <dbReference type="NCBI Taxonomy" id="2818388"/>
    <lineage>
        <taxon>Bacteria</taxon>
        <taxon>Pseudomonadati</taxon>
        <taxon>Acidobacteriota</taxon>
        <taxon>Holophagae</taxon>
        <taxon>Acanthopleuribacterales</taxon>
        <taxon>Acanthopleuribacteraceae</taxon>
        <taxon>Sulfidibacter</taxon>
    </lineage>
</organism>
<gene>
    <name evidence="1" type="ORF">J3U87_16700</name>
</gene>
<dbReference type="KEGG" id="scor:J3U87_16700"/>
<sequence>MDELHAGERRRFFRYSVGSTMQKDLDIRTTEVVAHIDIHTEDDSFEPEYVAMVVEQSHQGCGLVLVRYNKDYEKLTKDVPCIVKVGRLHPLPAIIRWRKDLDEDLFKLGLEFKE</sequence>
<name>A0A8A4TXM7_SULCO</name>
<reference evidence="1" key="1">
    <citation type="submission" date="2021-03" db="EMBL/GenBank/DDBJ databases">
        <title>Acanthopleuribacteraceae sp. M133.</title>
        <authorList>
            <person name="Wang G."/>
        </authorList>
    </citation>
    <scope>NUCLEOTIDE SEQUENCE</scope>
    <source>
        <strain evidence="1">M133</strain>
    </source>
</reference>
<dbReference type="AlphaFoldDB" id="A0A8A4TXM7"/>
<evidence type="ECO:0000313" key="1">
    <source>
        <dbReference type="EMBL" id="QTD54087.1"/>
    </source>
</evidence>
<proteinExistence type="predicted"/>
<accession>A0A8A4TXM7</accession>
<protein>
    <submittedName>
        <fullName evidence="1">Uncharacterized protein</fullName>
    </submittedName>
</protein>
<dbReference type="RefSeq" id="WP_237384186.1">
    <property type="nucleotide sequence ID" value="NZ_CP071793.1"/>
</dbReference>
<dbReference type="EMBL" id="CP071793">
    <property type="protein sequence ID" value="QTD54087.1"/>
    <property type="molecule type" value="Genomic_DNA"/>
</dbReference>
<evidence type="ECO:0000313" key="2">
    <source>
        <dbReference type="Proteomes" id="UP000663929"/>
    </source>
</evidence>
<dbReference type="Proteomes" id="UP000663929">
    <property type="component" value="Chromosome"/>
</dbReference>